<sequence>MLRCPVRPVVIEVIEDFLARPQNFQFEPVLLHGDLAAEHTLVNTETGEIGVIDFGDCGMGDPAYDVWPELTPFYHGPMDELFCARQGFYRKLAPFHGVLHGLLICDDVLVTNALRQVEAEYAGKSE</sequence>
<evidence type="ECO:0000313" key="2">
    <source>
        <dbReference type="EMBL" id="OAG92851.1"/>
    </source>
</evidence>
<dbReference type="Pfam" id="PF01636">
    <property type="entry name" value="APH"/>
    <property type="match status" value="1"/>
</dbReference>
<dbReference type="AlphaFoldDB" id="A0A853K8X4"/>
<evidence type="ECO:0000313" key="3">
    <source>
        <dbReference type="Proteomes" id="UP000077421"/>
    </source>
</evidence>
<dbReference type="InterPro" id="IPR011009">
    <property type="entry name" value="Kinase-like_dom_sf"/>
</dbReference>
<feature type="domain" description="Aminoglycoside phosphotransferase" evidence="1">
    <location>
        <begin position="10"/>
        <end position="70"/>
    </location>
</feature>
<evidence type="ECO:0000259" key="1">
    <source>
        <dbReference type="Pfam" id="PF01636"/>
    </source>
</evidence>
<dbReference type="Gene3D" id="3.90.1200.10">
    <property type="match status" value="1"/>
</dbReference>
<proteinExistence type="predicted"/>
<dbReference type="EMBL" id="LSUQ01000059">
    <property type="protein sequence ID" value="OAG92851.1"/>
    <property type="molecule type" value="Genomic_DNA"/>
</dbReference>
<protein>
    <recommendedName>
        <fullName evidence="1">Aminoglycoside phosphotransferase domain-containing protein</fullName>
    </recommendedName>
</protein>
<dbReference type="Proteomes" id="UP000077421">
    <property type="component" value="Unassembled WGS sequence"/>
</dbReference>
<dbReference type="SUPFAM" id="SSF56112">
    <property type="entry name" value="Protein kinase-like (PK-like)"/>
    <property type="match status" value="1"/>
</dbReference>
<comment type="caution">
    <text evidence="2">The sequence shown here is derived from an EMBL/GenBank/DDBJ whole genome shotgun (WGS) entry which is preliminary data.</text>
</comment>
<dbReference type="InterPro" id="IPR002575">
    <property type="entry name" value="Aminoglycoside_PTrfase"/>
</dbReference>
<name>A0A853K8X4_9BACL</name>
<organism evidence="2 3">
    <name type="scientific">Ferroacidibacillus organovorans</name>
    <dbReference type="NCBI Taxonomy" id="1765683"/>
    <lineage>
        <taxon>Bacteria</taxon>
        <taxon>Bacillati</taxon>
        <taxon>Bacillota</taxon>
        <taxon>Bacilli</taxon>
        <taxon>Bacillales</taxon>
        <taxon>Alicyclobacillaceae</taxon>
        <taxon>Ferroacidibacillus</taxon>
    </lineage>
</organism>
<reference evidence="2 3" key="1">
    <citation type="submission" date="2016-02" db="EMBL/GenBank/DDBJ databases">
        <title>Draft genome sequence of Acidibacillus ferrooxidans SLC66.</title>
        <authorList>
            <person name="Oliveira G."/>
            <person name="Nancucheo I."/>
            <person name="Dall'Agnol H."/>
            <person name="Johnson B."/>
            <person name="Oliveira R."/>
            <person name="Nunes G.L."/>
            <person name="Tzotzos G."/>
            <person name="Orellana S.C."/>
            <person name="Salim A.C."/>
            <person name="Araujo F.M."/>
        </authorList>
    </citation>
    <scope>NUCLEOTIDE SEQUENCE [LARGE SCALE GENOMIC DNA]</scope>
    <source>
        <strain evidence="2 3">SLC66</strain>
    </source>
</reference>
<gene>
    <name evidence="2" type="ORF">AYW79_12995</name>
</gene>
<accession>A0A853K8X4</accession>